<dbReference type="SUPFAM" id="SSF102405">
    <property type="entry name" value="MCP/YpsA-like"/>
    <property type="match status" value="1"/>
</dbReference>
<dbReference type="Gene3D" id="3.40.50.450">
    <property type="match status" value="1"/>
</dbReference>
<evidence type="ECO:0000313" key="1">
    <source>
        <dbReference type="EMBL" id="ARM76706.1"/>
    </source>
</evidence>
<dbReference type="OrthoDB" id="9570at2157"/>
<dbReference type="STRING" id="282676.B6F84_12250"/>
<dbReference type="AlphaFoldDB" id="A0A1W6K2F6"/>
<protein>
    <recommendedName>
        <fullName evidence="3">LOG family protein</fullName>
    </recommendedName>
</protein>
<organism evidence="1 2">
    <name type="scientific">Acidianus manzaensis</name>
    <dbReference type="NCBI Taxonomy" id="282676"/>
    <lineage>
        <taxon>Archaea</taxon>
        <taxon>Thermoproteota</taxon>
        <taxon>Thermoprotei</taxon>
        <taxon>Sulfolobales</taxon>
        <taxon>Sulfolobaceae</taxon>
        <taxon>Acidianus</taxon>
    </lineage>
</organism>
<dbReference type="RefSeq" id="WP_148692502.1">
    <property type="nucleotide sequence ID" value="NZ_CP020477.1"/>
</dbReference>
<dbReference type="InterPro" id="IPR041164">
    <property type="entry name" value="LDcluster4"/>
</dbReference>
<name>A0A1W6K2F6_9CREN</name>
<dbReference type="KEGG" id="aman:B6F84_12250"/>
<reference evidence="1 2" key="1">
    <citation type="submission" date="2017-03" db="EMBL/GenBank/DDBJ databases">
        <title>Sulfur activation and transportation mechanism of thermophilic Archaea Acidianus manzaensis YN-25.</title>
        <authorList>
            <person name="Ma Y."/>
            <person name="Yang Y."/>
            <person name="Xia J."/>
        </authorList>
    </citation>
    <scope>NUCLEOTIDE SEQUENCE [LARGE SCALE GENOMIC DNA]</scope>
    <source>
        <strain evidence="1 2">YN-25</strain>
    </source>
</reference>
<keyword evidence="2" id="KW-1185">Reference proteome</keyword>
<gene>
    <name evidence="1" type="ORF">B6F84_12250</name>
</gene>
<proteinExistence type="predicted"/>
<dbReference type="EMBL" id="CP020477">
    <property type="protein sequence ID" value="ARM76706.1"/>
    <property type="molecule type" value="Genomic_DNA"/>
</dbReference>
<sequence>MQIGIAAHSGEYTEKMRKNAKELVSGIKEKCKNPVLILGGYWGLMKEVVDQAVSLDIPVVLVLPIENESSNIPEKVIKINSGMEYRARSVPLVRSSDILIALGGEAGTHIEILMAYAMGKPVYILIDTGYSTDKLKEAYPEYLDNRKATKVTYVKTVDELLNKLCCGERKEEGRIIDVG</sequence>
<evidence type="ECO:0008006" key="3">
    <source>
        <dbReference type="Google" id="ProtNLM"/>
    </source>
</evidence>
<dbReference type="Proteomes" id="UP000193404">
    <property type="component" value="Chromosome"/>
</dbReference>
<evidence type="ECO:0000313" key="2">
    <source>
        <dbReference type="Proteomes" id="UP000193404"/>
    </source>
</evidence>
<dbReference type="Pfam" id="PF18306">
    <property type="entry name" value="LDcluster4"/>
    <property type="match status" value="1"/>
</dbReference>
<accession>A0A1W6K2F6</accession>
<dbReference type="GeneID" id="41591708"/>